<keyword evidence="4 7" id="KW-1133">Transmembrane helix</keyword>
<keyword evidence="2" id="KW-0813">Transport</keyword>
<sequence>MTWGGYQSGWFELDHYVASAVSVDWIDLKILTVSCSFFVAFYVNQCVQRYQQLCLGLHRLLAAVHDFAFQARLLGPPKALAPEAQQLGSRWLAGCAVLCLDEFQHTLRDEDWRRHIDSSLVRKGEVEFLRSLTPAQRLLTMCHMTADLCKSQLKEEDLMLMLTRIMHFKQCQQELLDLVQGSQVPFQFRHLLNVMVFLTLLCLAYGMALSESCLAPVLFIIMELVLLGMLDVCRELWNPFRSEHLDFRMLQWKETFRRSLRLVTVEHHGSDSGQWQAELEEERRAMPDLMLYEVHRELREDAPPLEITVAKAEEHELLRSLVSESEEGERGRLIFRSLAFRGGERNVVLSVKFDGEDEWRDLPPTNGNGRVEVDVTVPEHLVEKAAEDGLLNLTVRLPGEDITARASALLVQPEGVLVISDIDDTVKVTEVFLGKDMVVRNTFLEEFRPVSGMVNLYRSWWEDYGATFAFVSNSPPELQEPLREFLINAGFPLAPVFLRPLGGSKEDRIAFKEQTISELLRQFPRKKAVLVGDSGERDPIVCAELLRRHPVQVSKVLIRQVSPTASVDEAIFAGIPPDRWQVFRDPREAQLPDELRDLASVSGILGFARSLGSKALQEAASVLPEPADAVEDSRNVAA</sequence>
<comment type="caution">
    <text evidence="9">The sequence shown here is derived from an EMBL/GenBank/DDBJ whole genome shotgun (WGS) entry which is preliminary data.</text>
</comment>
<comment type="subcellular location">
    <subcellularLocation>
        <location evidence="1">Membrane</location>
        <topology evidence="1">Multi-pass membrane protein</topology>
    </subcellularLocation>
</comment>
<evidence type="ECO:0000313" key="10">
    <source>
        <dbReference type="Proteomes" id="UP001642484"/>
    </source>
</evidence>
<evidence type="ECO:0000259" key="8">
    <source>
        <dbReference type="Pfam" id="PF09949"/>
    </source>
</evidence>
<proteinExistence type="predicted"/>
<dbReference type="InterPro" id="IPR052935">
    <property type="entry name" value="Mg2+_PAP"/>
</dbReference>
<keyword evidence="6 7" id="KW-0472">Membrane</keyword>
<reference evidence="9 10" key="1">
    <citation type="submission" date="2024-02" db="EMBL/GenBank/DDBJ databases">
        <authorList>
            <person name="Chen Y."/>
            <person name="Shah S."/>
            <person name="Dougan E. K."/>
            <person name="Thang M."/>
            <person name="Chan C."/>
        </authorList>
    </citation>
    <scope>NUCLEOTIDE SEQUENCE [LARGE SCALE GENOMIC DNA]</scope>
</reference>
<dbReference type="InterPro" id="IPR044669">
    <property type="entry name" value="YneE/VCCN1/2-like"/>
</dbReference>
<evidence type="ECO:0000256" key="1">
    <source>
        <dbReference type="ARBA" id="ARBA00004141"/>
    </source>
</evidence>
<dbReference type="Pfam" id="PF09949">
    <property type="entry name" value="APP1_cat"/>
    <property type="match status" value="1"/>
</dbReference>
<gene>
    <name evidence="9" type="ORF">CCMP2556_LOCUS28369</name>
</gene>
<dbReference type="InterPro" id="IPR019236">
    <property type="entry name" value="APP1_cat"/>
</dbReference>
<feature type="transmembrane region" description="Helical" evidence="7">
    <location>
        <begin position="191"/>
        <end position="208"/>
    </location>
</feature>
<evidence type="ECO:0000256" key="5">
    <source>
        <dbReference type="ARBA" id="ARBA00023065"/>
    </source>
</evidence>
<dbReference type="PANTHER" id="PTHR28208">
    <property type="entry name" value="PHOSPHATIDATE PHOSPHATASE APP1"/>
    <property type="match status" value="1"/>
</dbReference>
<keyword evidence="10" id="KW-1185">Reference proteome</keyword>
<dbReference type="Proteomes" id="UP001642484">
    <property type="component" value="Unassembled WGS sequence"/>
</dbReference>
<keyword evidence="3 7" id="KW-0812">Transmembrane</keyword>
<keyword evidence="5" id="KW-0406">Ion transport</keyword>
<accession>A0ABP0N138</accession>
<organism evidence="9 10">
    <name type="scientific">Durusdinium trenchii</name>
    <dbReference type="NCBI Taxonomy" id="1381693"/>
    <lineage>
        <taxon>Eukaryota</taxon>
        <taxon>Sar</taxon>
        <taxon>Alveolata</taxon>
        <taxon>Dinophyceae</taxon>
        <taxon>Suessiales</taxon>
        <taxon>Symbiodiniaceae</taxon>
        <taxon>Durusdinium</taxon>
    </lineage>
</organism>
<evidence type="ECO:0000256" key="3">
    <source>
        <dbReference type="ARBA" id="ARBA00022692"/>
    </source>
</evidence>
<dbReference type="PANTHER" id="PTHR28208:SF1">
    <property type="entry name" value="FILAMENT ORGANIZATION PROTEIN APP1-LIKE, PUTATIVE (AFU_ORTHOLOGUE AFUA_1G06650)-RELATED"/>
    <property type="match status" value="1"/>
</dbReference>
<evidence type="ECO:0000256" key="6">
    <source>
        <dbReference type="ARBA" id="ARBA00023136"/>
    </source>
</evidence>
<evidence type="ECO:0000256" key="7">
    <source>
        <dbReference type="SAM" id="Phobius"/>
    </source>
</evidence>
<evidence type="ECO:0000313" key="9">
    <source>
        <dbReference type="EMBL" id="CAK9057495.1"/>
    </source>
</evidence>
<dbReference type="EMBL" id="CAXAMN010021273">
    <property type="protein sequence ID" value="CAK9057495.1"/>
    <property type="molecule type" value="Genomic_DNA"/>
</dbReference>
<evidence type="ECO:0000256" key="2">
    <source>
        <dbReference type="ARBA" id="ARBA00022448"/>
    </source>
</evidence>
<protein>
    <recommendedName>
        <fullName evidence="8">Phosphatidate phosphatase APP1 catalytic domain-containing protein</fullName>
    </recommendedName>
</protein>
<dbReference type="Pfam" id="PF25539">
    <property type="entry name" value="Bestrophin_2"/>
    <property type="match status" value="1"/>
</dbReference>
<evidence type="ECO:0000256" key="4">
    <source>
        <dbReference type="ARBA" id="ARBA00022989"/>
    </source>
</evidence>
<name>A0ABP0N138_9DINO</name>
<feature type="domain" description="Phosphatidate phosphatase APP1 catalytic" evidence="8">
    <location>
        <begin position="417"/>
        <end position="560"/>
    </location>
</feature>